<dbReference type="Pfam" id="PF00440">
    <property type="entry name" value="TetR_N"/>
    <property type="match status" value="1"/>
</dbReference>
<evidence type="ECO:0000313" key="6">
    <source>
        <dbReference type="EMBL" id="SMF64513.1"/>
    </source>
</evidence>
<proteinExistence type="predicted"/>
<evidence type="ECO:0000256" key="2">
    <source>
        <dbReference type="ARBA" id="ARBA00023125"/>
    </source>
</evidence>
<dbReference type="Proteomes" id="UP000192907">
    <property type="component" value="Unassembled WGS sequence"/>
</dbReference>
<protein>
    <submittedName>
        <fullName evidence="6">Transcriptional regulator, TetR family</fullName>
    </submittedName>
</protein>
<dbReference type="EMBL" id="FWZT01000022">
    <property type="protein sequence ID" value="SMF64513.1"/>
    <property type="molecule type" value="Genomic_DNA"/>
</dbReference>
<feature type="DNA-binding region" description="H-T-H motif" evidence="4">
    <location>
        <begin position="22"/>
        <end position="41"/>
    </location>
</feature>
<reference evidence="7" key="1">
    <citation type="submission" date="2017-04" db="EMBL/GenBank/DDBJ databases">
        <authorList>
            <person name="Varghese N."/>
            <person name="Submissions S."/>
        </authorList>
    </citation>
    <scope>NUCLEOTIDE SEQUENCE [LARGE SCALE GENOMIC DNA]</scope>
    <source>
        <strain evidence="7">RKEM611</strain>
    </source>
</reference>
<dbReference type="RefSeq" id="WP_132323369.1">
    <property type="nucleotide sequence ID" value="NZ_FWZT01000022.1"/>
</dbReference>
<evidence type="ECO:0000256" key="3">
    <source>
        <dbReference type="ARBA" id="ARBA00023163"/>
    </source>
</evidence>
<dbReference type="SUPFAM" id="SSF46689">
    <property type="entry name" value="Homeodomain-like"/>
    <property type="match status" value="1"/>
</dbReference>
<dbReference type="InterPro" id="IPR050109">
    <property type="entry name" value="HTH-type_TetR-like_transc_reg"/>
</dbReference>
<organism evidence="6 7">
    <name type="scientific">Pseudobacteriovorax antillogorgiicola</name>
    <dbReference type="NCBI Taxonomy" id="1513793"/>
    <lineage>
        <taxon>Bacteria</taxon>
        <taxon>Pseudomonadati</taxon>
        <taxon>Bdellovibrionota</taxon>
        <taxon>Oligoflexia</taxon>
        <taxon>Oligoflexales</taxon>
        <taxon>Pseudobacteriovoracaceae</taxon>
        <taxon>Pseudobacteriovorax</taxon>
    </lineage>
</organism>
<dbReference type="GO" id="GO:0003700">
    <property type="term" value="F:DNA-binding transcription factor activity"/>
    <property type="evidence" value="ECO:0007669"/>
    <property type="project" value="TreeGrafter"/>
</dbReference>
<evidence type="ECO:0000313" key="7">
    <source>
        <dbReference type="Proteomes" id="UP000192907"/>
    </source>
</evidence>
<keyword evidence="1" id="KW-0805">Transcription regulation</keyword>
<evidence type="ECO:0000259" key="5">
    <source>
        <dbReference type="PROSITE" id="PS50977"/>
    </source>
</evidence>
<evidence type="ECO:0000256" key="4">
    <source>
        <dbReference type="PROSITE-ProRule" id="PRU00335"/>
    </source>
</evidence>
<dbReference type="AlphaFoldDB" id="A0A1Y6CHG4"/>
<dbReference type="OrthoDB" id="9795011at2"/>
<dbReference type="InterPro" id="IPR009057">
    <property type="entry name" value="Homeodomain-like_sf"/>
</dbReference>
<dbReference type="PANTHER" id="PTHR30055:SF234">
    <property type="entry name" value="HTH-TYPE TRANSCRIPTIONAL REGULATOR BETI"/>
    <property type="match status" value="1"/>
</dbReference>
<keyword evidence="3" id="KW-0804">Transcription</keyword>
<name>A0A1Y6CHG4_9BACT</name>
<dbReference type="PROSITE" id="PS50977">
    <property type="entry name" value="HTH_TETR_2"/>
    <property type="match status" value="1"/>
</dbReference>
<dbReference type="STRING" id="1513793.SAMN06296036_12246"/>
<evidence type="ECO:0000256" key="1">
    <source>
        <dbReference type="ARBA" id="ARBA00023015"/>
    </source>
</evidence>
<feature type="domain" description="HTH tetR-type" evidence="5">
    <location>
        <begin position="1"/>
        <end position="59"/>
    </location>
</feature>
<accession>A0A1Y6CHG4</accession>
<dbReference type="Gene3D" id="1.10.357.10">
    <property type="entry name" value="Tetracycline Repressor, domain 2"/>
    <property type="match status" value="1"/>
</dbReference>
<dbReference type="PANTHER" id="PTHR30055">
    <property type="entry name" value="HTH-TYPE TRANSCRIPTIONAL REGULATOR RUTR"/>
    <property type="match status" value="1"/>
</dbReference>
<keyword evidence="2 4" id="KW-0238">DNA-binding</keyword>
<dbReference type="InterPro" id="IPR001647">
    <property type="entry name" value="HTH_TetR"/>
</dbReference>
<keyword evidence="7" id="KW-1185">Reference proteome</keyword>
<gene>
    <name evidence="6" type="ORF">SAMN06296036_12246</name>
</gene>
<dbReference type="GO" id="GO:0000976">
    <property type="term" value="F:transcription cis-regulatory region binding"/>
    <property type="evidence" value="ECO:0007669"/>
    <property type="project" value="TreeGrafter"/>
</dbReference>
<sequence>METREKILEAAVEVFGWGPSSSLEAVAKKAGITRMTVSRHFKSKDVLLLEAREYCIDLFQKVIDEAVASQQSSIDKLTQILVNYVPLHSHYIFLIRAVAGEIEDDGNQRLRKQVASVCQITEQAKTDGYIRKDFPTAWVSSFLDFIAIGIGNVKQQGSIAPNETNRIAVESFLYGCSPKNKA</sequence>